<dbReference type="AlphaFoldDB" id="A0AAN2UG69"/>
<gene>
    <name evidence="1" type="ORF">KSL4_0139</name>
    <name evidence="2" type="ORF">PL111_1997</name>
</gene>
<dbReference type="EMBL" id="FBTB01000007">
    <property type="protein sequence ID" value="CUW05740.1"/>
    <property type="molecule type" value="Genomic_DNA"/>
</dbReference>
<reference evidence="3 4" key="1">
    <citation type="submission" date="2015-12" db="EMBL/GenBank/DDBJ databases">
        <authorList>
            <person name="Andreevskaya M."/>
        </authorList>
    </citation>
    <scope>NUCLEOTIDE SEQUENCE [LARGE SCALE GENOMIC DNA]</scope>
    <source>
        <strain evidence="1 4">KSL4-2</strain>
        <strain evidence="2 3">PL111</strain>
    </source>
</reference>
<evidence type="ECO:0000313" key="1">
    <source>
        <dbReference type="EMBL" id="CUW05740.1"/>
    </source>
</evidence>
<evidence type="ECO:0000313" key="4">
    <source>
        <dbReference type="Proteomes" id="UP000199047"/>
    </source>
</evidence>
<sequence length="102" mass="12033">MTTDDHTKTNLSKYLKQIDEFNWHHPTKVHEMADSQSERDQTNYYLSQLCHVLLNNYQQSHNEVGKMLNLSTKRVIRLVSAYSQDFTSLQDIMEELGNGENW</sequence>
<accession>A0AAN2UG69</accession>
<proteinExistence type="predicted"/>
<dbReference type="EMBL" id="FBTU01000014">
    <property type="protein sequence ID" value="CUW09309.1"/>
    <property type="molecule type" value="Genomic_DNA"/>
</dbReference>
<organism evidence="2 3">
    <name type="scientific">Leuconostoc inhae</name>
    <dbReference type="NCBI Taxonomy" id="178001"/>
    <lineage>
        <taxon>Bacteria</taxon>
        <taxon>Bacillati</taxon>
        <taxon>Bacillota</taxon>
        <taxon>Bacilli</taxon>
        <taxon>Lactobacillales</taxon>
        <taxon>Lactobacillaceae</taxon>
        <taxon>Leuconostoc</taxon>
    </lineage>
</organism>
<protein>
    <submittedName>
        <fullName evidence="2">Uncharacterized protein</fullName>
    </submittedName>
</protein>
<dbReference type="Proteomes" id="UP000198868">
    <property type="component" value="Unassembled WGS sequence"/>
</dbReference>
<comment type="caution">
    <text evidence="2">The sequence shown here is derived from an EMBL/GenBank/DDBJ whole genome shotgun (WGS) entry which is preliminary data.</text>
</comment>
<dbReference type="Proteomes" id="UP000199047">
    <property type="component" value="Unassembled WGS sequence"/>
</dbReference>
<keyword evidence="4" id="KW-1185">Reference proteome</keyword>
<evidence type="ECO:0000313" key="2">
    <source>
        <dbReference type="EMBL" id="CUW09309.1"/>
    </source>
</evidence>
<name>A0AAN2UG69_9LACO</name>
<dbReference type="RefSeq" id="WP_089896168.1">
    <property type="nucleotide sequence ID" value="NZ_FBSX01000014.1"/>
</dbReference>
<evidence type="ECO:0000313" key="3">
    <source>
        <dbReference type="Proteomes" id="UP000198868"/>
    </source>
</evidence>